<evidence type="ECO:0000313" key="8">
    <source>
        <dbReference type="Proteomes" id="UP000006174"/>
    </source>
</evidence>
<dbReference type="PROSITE" id="PS51375">
    <property type="entry name" value="PPR"/>
    <property type="match status" value="6"/>
</dbReference>
<feature type="repeat" description="PPR" evidence="5">
    <location>
        <begin position="644"/>
        <end position="678"/>
    </location>
</feature>
<comment type="similarity">
    <text evidence="1">Belongs to the CCM1 family.</text>
</comment>
<evidence type="ECO:0000256" key="2">
    <source>
        <dbReference type="ARBA" id="ARBA00022737"/>
    </source>
</evidence>
<dbReference type="PANTHER" id="PTHR47447">
    <property type="entry name" value="OS03G0856100 PROTEIN"/>
    <property type="match status" value="1"/>
</dbReference>
<name>I2G6B3_USTHO</name>
<comment type="subunit">
    <text evidence="4">Binds to mitochondrial small subunit 15S rRNA.</text>
</comment>
<organism evidence="7 8">
    <name type="scientific">Ustilago hordei</name>
    <name type="common">Barley covered smut fungus</name>
    <dbReference type="NCBI Taxonomy" id="120017"/>
    <lineage>
        <taxon>Eukaryota</taxon>
        <taxon>Fungi</taxon>
        <taxon>Dikarya</taxon>
        <taxon>Basidiomycota</taxon>
        <taxon>Ustilaginomycotina</taxon>
        <taxon>Ustilaginomycetes</taxon>
        <taxon>Ustilaginales</taxon>
        <taxon>Ustilaginaceae</taxon>
        <taxon>Ustilago</taxon>
    </lineage>
</organism>
<dbReference type="Pfam" id="PF01535">
    <property type="entry name" value="PPR"/>
    <property type="match status" value="2"/>
</dbReference>
<feature type="repeat" description="PPR" evidence="5">
    <location>
        <begin position="749"/>
        <end position="779"/>
    </location>
</feature>
<dbReference type="Pfam" id="PF13041">
    <property type="entry name" value="PPR_2"/>
    <property type="match status" value="2"/>
</dbReference>
<dbReference type="InterPro" id="IPR002885">
    <property type="entry name" value="PPR_rpt"/>
</dbReference>
<dbReference type="Pfam" id="PF13812">
    <property type="entry name" value="PPR_3"/>
    <property type="match status" value="1"/>
</dbReference>
<dbReference type="eggNOG" id="KOG4197">
    <property type="taxonomic scope" value="Eukaryota"/>
</dbReference>
<evidence type="ECO:0000256" key="4">
    <source>
        <dbReference type="ARBA" id="ARBA00044511"/>
    </source>
</evidence>
<feature type="compositionally biased region" description="Polar residues" evidence="6">
    <location>
        <begin position="112"/>
        <end position="132"/>
    </location>
</feature>
<accession>I2G6B3</accession>
<feature type="repeat" description="PPR" evidence="5">
    <location>
        <begin position="867"/>
        <end position="901"/>
    </location>
</feature>
<dbReference type="HOGENOM" id="CLU_256218_0_0_1"/>
<dbReference type="Gene3D" id="1.25.40.10">
    <property type="entry name" value="Tetratricopeptide repeat domain"/>
    <property type="match status" value="4"/>
</dbReference>
<evidence type="ECO:0000256" key="6">
    <source>
        <dbReference type="SAM" id="MobiDB-lite"/>
    </source>
</evidence>
<keyword evidence="8" id="KW-1185">Reference proteome</keyword>
<dbReference type="NCBIfam" id="TIGR00756">
    <property type="entry name" value="PPR"/>
    <property type="match status" value="3"/>
</dbReference>
<dbReference type="PANTHER" id="PTHR47447:SF23">
    <property type="entry name" value="PENTACOTRIPEPTIDE-REPEAT REGION OF PRORP DOMAIN-CONTAINING PROTEIN"/>
    <property type="match status" value="1"/>
</dbReference>
<protein>
    <recommendedName>
        <fullName evidence="9">Pentacotripeptide-repeat region of PRORP domain-containing protein</fullName>
    </recommendedName>
</protein>
<feature type="repeat" description="PPR" evidence="5">
    <location>
        <begin position="1004"/>
        <end position="1038"/>
    </location>
</feature>
<feature type="repeat" description="PPR" evidence="5">
    <location>
        <begin position="714"/>
        <end position="748"/>
    </location>
</feature>
<dbReference type="EMBL" id="CAGI01000194">
    <property type="protein sequence ID" value="CCF54706.1"/>
    <property type="molecule type" value="Genomic_DNA"/>
</dbReference>
<feature type="region of interest" description="Disordered" evidence="6">
    <location>
        <begin position="1051"/>
        <end position="1073"/>
    </location>
</feature>
<dbReference type="OMA" id="HFTIMIH"/>
<feature type="compositionally biased region" description="Polar residues" evidence="6">
    <location>
        <begin position="1060"/>
        <end position="1070"/>
    </location>
</feature>
<dbReference type="STRING" id="1128400.I2G6B3"/>
<feature type="region of interest" description="Disordered" evidence="6">
    <location>
        <begin position="112"/>
        <end position="135"/>
    </location>
</feature>
<proteinExistence type="inferred from homology"/>
<sequence>MRPPPSLSALVRAGPSQCDSLLALATKICRLAADIVAIDRALPRAFNAGSTRSRSSSSSQNVSSVAPLACDFLCSRVSAGSLHSSSGRLSPVALWKQQIRVQAYTATRSQSSLSYSTAQRRHASTATASTKQLDTHVDHQANPQSYTPYHSPSTADLPLHRSQDVVANFDTNATKFGSFPPHWIAPWKRRTQRAHNEDSGVNRLFDRAVAEERAEFRPGYRERNDINGITLRRLAGHRLWHLYRQHAHKEMLSLASRVLVARSLATNVHLVTTNKTIWPSYKALRFLYGQRINAILQDCNIMLEKADTSKSRSSSILAHSNLGIALMQPISVALQTQPISALKLMDEVLARCRPDIYTYKNEHEIPGGYMSPINIALHTIMDSLNFEIQGRFGPATIADSISSRPQFFEDDTGLLNDLKEHRVHFSETDHPIKASLEWFMASPHAFLLSHTSAQVFNNCRILFLHCVSQVEDPHELLEELAQDHDAEDPAFAEVCELLLRSILVNKGSEAALEVYDDLWSRGVPMSDSLISRIIQSSKSQGVSARMEAILNRSTGPPGRKVSIKLLRVIAQRWASRNRIDLVQKLLAVLKRRGFTDRDGFSRAIYTELAAARGDVQMVHEKLAELHDFEGRTHEECEEGKSPLNGKAYRQLIQACNRAGDIDLAEHYLTQALERGIRPRTSDFNLLVDMHVRRTNVDAALAIFDEMKEFGVQPDKYTYTILINGFALRRDPESAAHALRAMIAAGVTPDRITYAALLNCYVESGLYDAAIRLFAWMKSHRDVRLRPTIEICNIILKAYVLSSMPVQKVMELVGKVREMGLNPNTNTYALMLQSACDAGLMHLAEEIFTEAERALPSLTGVGYEQGANLYHFTIMIHGYLRLGEHTEAKEYFDEMQSRKLTPSSITWNIMVRSYAHSENEATYDLACTLVSQLVAHESKKTFRPTFSDGTLSPIKSKAPNGLGSKHSPPLVSLYTTLMVAQARRGEPEKVENTLKQMSRRTPALSVYTMTPLLDAYRRAGDVETALETFEQIYEAALEAVSSRSHRIYAYPQPKRKEEVSETASNVPTSATRRQDASSRNLLCLPVSIMIDLLSEAGRHEEIAKIWARAKNDGFGFDSDNWNHLAASMARAGQLEEALSVVEYVLYHDPPNAWMRSRVREEGRKLSRTAISVDKEVEGDDPLDLARHSNTDEAVESDGKAREGQKEFDPLPPNTELDPAVSHRSDATSAPSNPPGRRDQLRSDDDPYTEPPFDRPEPSPVFEGEGNTADAEEEFVEPSAYYLDSNPSSPSLTHALSSNMAVRFSPWYAHFGTMEAISQGLADMKETQKVIQLLDRYKNAASLLDLHERKVEIIGNRQRKEAGRSARDLIDGRS</sequence>
<evidence type="ECO:0000256" key="5">
    <source>
        <dbReference type="PROSITE-ProRule" id="PRU00708"/>
    </source>
</evidence>
<feature type="region of interest" description="Disordered" evidence="6">
    <location>
        <begin position="1169"/>
        <end position="1268"/>
    </location>
</feature>
<evidence type="ECO:0000256" key="1">
    <source>
        <dbReference type="ARBA" id="ARBA00006192"/>
    </source>
</evidence>
<feature type="repeat" description="PPR" evidence="5">
    <location>
        <begin position="679"/>
        <end position="713"/>
    </location>
</feature>
<evidence type="ECO:0000313" key="7">
    <source>
        <dbReference type="EMBL" id="CCF54706.1"/>
    </source>
</evidence>
<dbReference type="InterPro" id="IPR011990">
    <property type="entry name" value="TPR-like_helical_dom_sf"/>
</dbReference>
<feature type="compositionally biased region" description="Basic and acidic residues" evidence="6">
    <location>
        <begin position="1234"/>
        <end position="1243"/>
    </location>
</feature>
<gene>
    <name evidence="7" type="ORF">UHOR_01706</name>
</gene>
<evidence type="ECO:0008006" key="9">
    <source>
        <dbReference type="Google" id="ProtNLM"/>
    </source>
</evidence>
<feature type="compositionally biased region" description="Basic and acidic residues" evidence="6">
    <location>
        <begin position="1182"/>
        <end position="1207"/>
    </location>
</feature>
<comment type="caution">
    <text evidence="7">The sequence shown here is derived from an EMBL/GenBank/DDBJ whole genome shotgun (WGS) entry which is preliminary data.</text>
</comment>
<comment type="function">
    <text evidence="3">Regulates mitochondrial small subunit maturation by controlling 15S rRNA 5'-end processing. Localizes to the 5' precursor of the 15S rRNA in a position that is subsequently occupied by mS47 in the mature yeast mtSSU. Uses structure and sequence-specific RNA recognition, binding to a single-stranded region of the precursor and specifically recognizing bases -6 to -1. The exchange of Ccm1 for mS47 is coupled to the irreversible removal of precursor rRNA that is accompanied by conformational changes of the mitoribosomal proteins uS5m and mS26. These conformational changes signal completion of 5'-end rRNA processing through protection of the mature 5'-end of the 15S rRNA and stabilization of mS47. The removal of the 5' precursor together with the dissociation of Ccm1 may be catalyzed by the 5'-3' exoribonuclease Pet127. Involved in the specific removal of group I introns in mitochondrial encoded transcripts.</text>
</comment>
<keyword evidence="2" id="KW-0677">Repeat</keyword>
<dbReference type="SUPFAM" id="SSF48452">
    <property type="entry name" value="TPR-like"/>
    <property type="match status" value="1"/>
</dbReference>
<reference evidence="7 8" key="1">
    <citation type="journal article" date="2012" name="Plant Cell">
        <title>Genome comparison of barley and maize smut fungi reveals targeted loss of RNA silencing components and species-specific presence of transposable elements.</title>
        <authorList>
            <person name="Laurie J.D."/>
            <person name="Ali S."/>
            <person name="Linning R."/>
            <person name="Mannhaupt G."/>
            <person name="Wong P."/>
            <person name="Gueldener U."/>
            <person name="Muensterkoetter M."/>
            <person name="Moore R."/>
            <person name="Kahmann R."/>
            <person name="Bakkeren G."/>
            <person name="Schirawski J."/>
        </authorList>
    </citation>
    <scope>NUCLEOTIDE SEQUENCE [LARGE SCALE GENOMIC DNA]</scope>
    <source>
        <strain evidence="8">Uh4875-4</strain>
    </source>
</reference>
<dbReference type="Proteomes" id="UP000006174">
    <property type="component" value="Unassembled WGS sequence"/>
</dbReference>
<evidence type="ECO:0000256" key="3">
    <source>
        <dbReference type="ARBA" id="ARBA00044493"/>
    </source>
</evidence>